<dbReference type="InterPro" id="IPR047731">
    <property type="entry name" value="Zinc_ribbon_put"/>
</dbReference>
<evidence type="ECO:0000259" key="2">
    <source>
        <dbReference type="Pfam" id="PF21957"/>
    </source>
</evidence>
<protein>
    <recommendedName>
        <fullName evidence="4">Toprim domain-containing protein</fullName>
    </recommendedName>
</protein>
<comment type="caution">
    <text evidence="3">The sequence shown here is derived from an EMBL/GenBank/DDBJ whole genome shotgun (WGS) entry which is preliminary data.</text>
</comment>
<dbReference type="EMBL" id="VWFQ01000108">
    <property type="protein sequence ID" value="KAA4632142.1"/>
    <property type="molecule type" value="Genomic_DNA"/>
</dbReference>
<reference evidence="3" key="1">
    <citation type="journal article" date="2019" name="Nat. Med.">
        <title>A library of human gut bacterial isolates paired with longitudinal multiomics data enables mechanistic microbiome research.</title>
        <authorList>
            <person name="Poyet M."/>
            <person name="Groussin M."/>
            <person name="Gibbons S.M."/>
            <person name="Avila-Pacheco J."/>
            <person name="Jiang X."/>
            <person name="Kearney S.M."/>
            <person name="Perrotta A.R."/>
            <person name="Berdy B."/>
            <person name="Zhao S."/>
            <person name="Lieberman T.D."/>
            <person name="Swanson P.K."/>
            <person name="Smith M."/>
            <person name="Roesemann S."/>
            <person name="Alexander J.E."/>
            <person name="Rich S.A."/>
            <person name="Livny J."/>
            <person name="Vlamakis H."/>
            <person name="Clish C."/>
            <person name="Bullock K."/>
            <person name="Deik A."/>
            <person name="Scott J."/>
            <person name="Pierce K.A."/>
            <person name="Xavier R.J."/>
            <person name="Alm E.J."/>
        </authorList>
    </citation>
    <scope>NUCLEOTIDE SEQUENCE</scope>
    <source>
        <strain evidence="3">BIOML-A16</strain>
    </source>
</reference>
<sequence>MQNYSPPYLEKYTGRSSRHECPSCGDPHSFAYYMDGNTGEPIDRTVGRCNHESSCGYHYTPKQFFADHPAEKERLSVPARQTPERKPKPEAGFIPFRYVERSVSYGSTFICFLCGLFDRYTLGSPTIERLMNDYALGATKDGCVIYWQIDVKGRVRTGKIMRYDPNTGHRVKDSGGINWVHSVLKKQKAIPENFNLIQCLFGEHLLKMYPEKPVALVEAEKSALIASGVYPEYVWLATGGKSQLSIDKLKVLQGRTVVAFPDVDGFEYWTNKAEDIKRIGCNVIVSDLLEKNASDKDREDKIDLADWLIRDLIQVKDDQPTEKAAQCFTMDNPALLLLIDTFNLKPVDLK</sequence>
<evidence type="ECO:0008006" key="4">
    <source>
        <dbReference type="Google" id="ProtNLM"/>
    </source>
</evidence>
<dbReference type="Pfam" id="PF21957">
    <property type="entry name" value="Zn_ribbon_16"/>
    <property type="match status" value="1"/>
</dbReference>
<dbReference type="AlphaFoldDB" id="A0A642C0G6"/>
<dbReference type="InterPro" id="IPR045951">
    <property type="entry name" value="DUF6371"/>
</dbReference>
<gene>
    <name evidence="3" type="ORF">F3B52_26945</name>
</gene>
<proteinExistence type="predicted"/>
<feature type="domain" description="DUF6371" evidence="1">
    <location>
        <begin position="108"/>
        <end position="262"/>
    </location>
</feature>
<accession>A0A642C0G6</accession>
<dbReference type="NCBIfam" id="NF040506">
    <property type="entry name" value="PG0870_Nterm"/>
    <property type="match status" value="1"/>
</dbReference>
<organism evidence="3">
    <name type="scientific">Bacteroides ovatus</name>
    <dbReference type="NCBI Taxonomy" id="28116"/>
    <lineage>
        <taxon>Bacteria</taxon>
        <taxon>Pseudomonadati</taxon>
        <taxon>Bacteroidota</taxon>
        <taxon>Bacteroidia</taxon>
        <taxon>Bacteroidales</taxon>
        <taxon>Bacteroidaceae</taxon>
        <taxon>Bacteroides</taxon>
    </lineage>
</organism>
<name>A0A642C0G6_BACOV</name>
<dbReference type="Pfam" id="PF19898">
    <property type="entry name" value="DUF6371"/>
    <property type="match status" value="1"/>
</dbReference>
<feature type="domain" description="Zinc beta-ribbon finger putative" evidence="2">
    <location>
        <begin position="9"/>
        <end position="69"/>
    </location>
</feature>
<evidence type="ECO:0000259" key="1">
    <source>
        <dbReference type="Pfam" id="PF19898"/>
    </source>
</evidence>
<evidence type="ECO:0000313" key="3">
    <source>
        <dbReference type="EMBL" id="KAA4632142.1"/>
    </source>
</evidence>